<accession>A0A4U1BZ41</accession>
<reference evidence="6 7" key="1">
    <citation type="submission" date="2019-04" db="EMBL/GenBank/DDBJ databases">
        <title>Pedobacter sp. AR-3-17 sp. nov., isolated from Arctic soil.</title>
        <authorList>
            <person name="Dahal R.H."/>
            <person name="Kim D.-U."/>
        </authorList>
    </citation>
    <scope>NUCLEOTIDE SEQUENCE [LARGE SCALE GENOMIC DNA]</scope>
    <source>
        <strain evidence="6 7">AR-3-17</strain>
    </source>
</reference>
<comment type="similarity">
    <text evidence="1">Belongs to the LysR transcriptional regulatory family.</text>
</comment>
<dbReference type="Pfam" id="PF03466">
    <property type="entry name" value="LysR_substrate"/>
    <property type="match status" value="1"/>
</dbReference>
<evidence type="ECO:0000313" key="6">
    <source>
        <dbReference type="EMBL" id="TKB97879.1"/>
    </source>
</evidence>
<keyword evidence="3" id="KW-0238">DNA-binding</keyword>
<dbReference type="EMBL" id="SWBP01000003">
    <property type="protein sequence ID" value="TKB97879.1"/>
    <property type="molecule type" value="Genomic_DNA"/>
</dbReference>
<organism evidence="6 7">
    <name type="scientific">Pedobacter cryophilus</name>
    <dbReference type="NCBI Taxonomy" id="2571271"/>
    <lineage>
        <taxon>Bacteria</taxon>
        <taxon>Pseudomonadati</taxon>
        <taxon>Bacteroidota</taxon>
        <taxon>Sphingobacteriia</taxon>
        <taxon>Sphingobacteriales</taxon>
        <taxon>Sphingobacteriaceae</taxon>
        <taxon>Pedobacter</taxon>
    </lineage>
</organism>
<dbReference type="InterPro" id="IPR005119">
    <property type="entry name" value="LysR_subst-bd"/>
</dbReference>
<gene>
    <name evidence="6" type="ORF">FA046_11055</name>
</gene>
<evidence type="ECO:0000256" key="3">
    <source>
        <dbReference type="ARBA" id="ARBA00023125"/>
    </source>
</evidence>
<dbReference type="OrthoDB" id="9785745at2"/>
<dbReference type="SUPFAM" id="SSF53850">
    <property type="entry name" value="Periplasmic binding protein-like II"/>
    <property type="match status" value="1"/>
</dbReference>
<dbReference type="InterPro" id="IPR036388">
    <property type="entry name" value="WH-like_DNA-bd_sf"/>
</dbReference>
<evidence type="ECO:0000256" key="1">
    <source>
        <dbReference type="ARBA" id="ARBA00009437"/>
    </source>
</evidence>
<dbReference type="InterPro" id="IPR000847">
    <property type="entry name" value="LysR_HTH_N"/>
</dbReference>
<evidence type="ECO:0000313" key="7">
    <source>
        <dbReference type="Proteomes" id="UP000308181"/>
    </source>
</evidence>
<dbReference type="Gene3D" id="1.10.10.10">
    <property type="entry name" value="Winged helix-like DNA-binding domain superfamily/Winged helix DNA-binding domain"/>
    <property type="match status" value="1"/>
</dbReference>
<evidence type="ECO:0000256" key="4">
    <source>
        <dbReference type="ARBA" id="ARBA00023163"/>
    </source>
</evidence>
<dbReference type="RefSeq" id="WP_136826476.1">
    <property type="nucleotide sequence ID" value="NZ_SWBP01000003.1"/>
</dbReference>
<keyword evidence="2" id="KW-0805">Transcription regulation</keyword>
<feature type="domain" description="HTH lysR-type" evidence="5">
    <location>
        <begin position="1"/>
        <end position="60"/>
    </location>
</feature>
<protein>
    <submittedName>
        <fullName evidence="6">LysR family transcriptional regulator</fullName>
    </submittedName>
</protein>
<name>A0A4U1BZ41_9SPHI</name>
<keyword evidence="7" id="KW-1185">Reference proteome</keyword>
<dbReference type="Gene3D" id="3.40.190.290">
    <property type="match status" value="1"/>
</dbReference>
<dbReference type="PANTHER" id="PTHR30126">
    <property type="entry name" value="HTH-TYPE TRANSCRIPTIONAL REGULATOR"/>
    <property type="match status" value="1"/>
</dbReference>
<dbReference type="Proteomes" id="UP000308181">
    <property type="component" value="Unassembled WGS sequence"/>
</dbReference>
<proteinExistence type="inferred from homology"/>
<evidence type="ECO:0000259" key="5">
    <source>
        <dbReference type="PROSITE" id="PS50931"/>
    </source>
</evidence>
<dbReference type="AlphaFoldDB" id="A0A4U1BZ41"/>
<dbReference type="SUPFAM" id="SSF46785">
    <property type="entry name" value="Winged helix' DNA-binding domain"/>
    <property type="match status" value="1"/>
</dbReference>
<dbReference type="InterPro" id="IPR036390">
    <property type="entry name" value="WH_DNA-bd_sf"/>
</dbReference>
<dbReference type="PANTHER" id="PTHR30126:SF5">
    <property type="entry name" value="HTH-TYPE TRANSCRIPTIONAL ACTIVATOR CMPR"/>
    <property type="match status" value="1"/>
</dbReference>
<sequence length="307" mass="35216">MNYTLHQLQVFLKIVETKSITKAAKELFLSQPAVSIQFKNFQDQFEISLIDVIGKQIHITDFGNEIAKMAERIINEVYTINYKTLAYKGILSGRLKLAIVSTGKYIMPYFLSDFLKKNEGIDLSMDVTNKSKVLESLENNEVDFALVSLLPYTIKVNEEILMANQLHLVGNRNHQFKENIQKKSIFNEIPLIYRELGSGTRLIMESFFESSKVNIRKKIELTSNEAVKQAVIAGLGYSIMPLIGIHNELVNGDLEIIKVDGLPITSNWRLIWLKNKKLSPVAQSFLEYTRENKTQILEKHFSWLNDI</sequence>
<dbReference type="PROSITE" id="PS50931">
    <property type="entry name" value="HTH_LYSR"/>
    <property type="match status" value="1"/>
</dbReference>
<evidence type="ECO:0000256" key="2">
    <source>
        <dbReference type="ARBA" id="ARBA00023015"/>
    </source>
</evidence>
<dbReference type="GO" id="GO:0000976">
    <property type="term" value="F:transcription cis-regulatory region binding"/>
    <property type="evidence" value="ECO:0007669"/>
    <property type="project" value="TreeGrafter"/>
</dbReference>
<dbReference type="GO" id="GO:0003700">
    <property type="term" value="F:DNA-binding transcription factor activity"/>
    <property type="evidence" value="ECO:0007669"/>
    <property type="project" value="InterPro"/>
</dbReference>
<dbReference type="Pfam" id="PF00126">
    <property type="entry name" value="HTH_1"/>
    <property type="match status" value="1"/>
</dbReference>
<comment type="caution">
    <text evidence="6">The sequence shown here is derived from an EMBL/GenBank/DDBJ whole genome shotgun (WGS) entry which is preliminary data.</text>
</comment>
<keyword evidence="4" id="KW-0804">Transcription</keyword>